<keyword evidence="3 15" id="KW-0645">Protease</keyword>
<feature type="non-terminal residue" evidence="18">
    <location>
        <position position="1"/>
    </location>
</feature>
<sequence length="412" mass="46649">KHYQTHESHVLAMELHMQAIYCGVCQDYVYSHTSEDILREEEFRMYQRLCQLYEPQTKRLVASQFPNLNEAVDGVKTCEGIRGLRNMGSTCFMNVILQAFVHNPLLRSHFLSDSHNRENCTRSACIACEMDQLFRQVFSGDRVPWGPSSFLQSIWQASTELAGYSQQDAHEFFITALNHIHAGLSIRDEPALECPCIIHQTFAGQLQSTVTCLSCGHIAVAYDPMLDISLDLRSSALASHKAHPCGDSSGQTNLSLIDCLKWFTGLENLGAQEYRCSRCGDGCKEATKRLQVKLLPPVLSFQLKRFEHSKGSSKIESFVRIPSELDMTPFTIQGRHNAAPLGVNSACQYHLFAVINHEGSLETGHYTMYALHRQQWLRFDDHLVTVATLAEVLDSNAYMCFYIKKFMDYSPN</sequence>
<evidence type="ECO:0000256" key="13">
    <source>
        <dbReference type="ARBA" id="ARBA00038490"/>
    </source>
</evidence>
<dbReference type="PROSITE" id="PS00973">
    <property type="entry name" value="USP_2"/>
    <property type="match status" value="1"/>
</dbReference>
<gene>
    <name evidence="18" type="ORF">IWQ62_004926</name>
</gene>
<keyword evidence="10" id="KW-0805">Transcription regulation</keyword>
<evidence type="ECO:0000256" key="9">
    <source>
        <dbReference type="ARBA" id="ARBA00022833"/>
    </source>
</evidence>
<dbReference type="PROSITE" id="PS50271">
    <property type="entry name" value="ZF_UBP"/>
    <property type="match status" value="1"/>
</dbReference>
<evidence type="ECO:0000313" key="19">
    <source>
        <dbReference type="Proteomes" id="UP001150925"/>
    </source>
</evidence>
<dbReference type="InterPro" id="IPR001607">
    <property type="entry name" value="Znf_UBP"/>
</dbReference>
<feature type="domain" description="UBP-type" evidence="17">
    <location>
        <begin position="1"/>
        <end position="48"/>
    </location>
</feature>
<dbReference type="GO" id="GO:0006508">
    <property type="term" value="P:proteolysis"/>
    <property type="evidence" value="ECO:0007669"/>
    <property type="project" value="UniProtKB-KW"/>
</dbReference>
<dbReference type="Gene3D" id="3.90.70.10">
    <property type="entry name" value="Cysteine proteinases"/>
    <property type="match status" value="1"/>
</dbReference>
<reference evidence="18" key="1">
    <citation type="submission" date="2022-07" db="EMBL/GenBank/DDBJ databases">
        <title>Phylogenomic reconstructions and comparative analyses of Kickxellomycotina fungi.</title>
        <authorList>
            <person name="Reynolds N.K."/>
            <person name="Stajich J.E."/>
            <person name="Barry K."/>
            <person name="Grigoriev I.V."/>
            <person name="Crous P."/>
            <person name="Smith M.E."/>
        </authorList>
    </citation>
    <scope>NUCLEOTIDE SEQUENCE</scope>
    <source>
        <strain evidence="18">RSA 1196</strain>
    </source>
</reference>
<evidence type="ECO:0000256" key="12">
    <source>
        <dbReference type="ARBA" id="ARBA00023242"/>
    </source>
</evidence>
<keyword evidence="8 15" id="KW-0788">Thiol protease</keyword>
<keyword evidence="6 15" id="KW-0833">Ubl conjugation pathway</keyword>
<dbReference type="OrthoDB" id="289038at2759"/>
<evidence type="ECO:0000256" key="6">
    <source>
        <dbReference type="ARBA" id="ARBA00022786"/>
    </source>
</evidence>
<dbReference type="InterPro" id="IPR050185">
    <property type="entry name" value="Ub_carboxyl-term_hydrolase"/>
</dbReference>
<dbReference type="Pfam" id="PF00443">
    <property type="entry name" value="UCH"/>
    <property type="match status" value="1"/>
</dbReference>
<evidence type="ECO:0000313" key="18">
    <source>
        <dbReference type="EMBL" id="KAJ1958265.1"/>
    </source>
</evidence>
<dbReference type="PANTHER" id="PTHR21646:SF33">
    <property type="entry name" value="UBIQUITIN CARBOXYL-TERMINAL HYDROLASE 22"/>
    <property type="match status" value="1"/>
</dbReference>
<keyword evidence="12" id="KW-0539">Nucleus</keyword>
<evidence type="ECO:0000256" key="4">
    <source>
        <dbReference type="ARBA" id="ARBA00022723"/>
    </source>
</evidence>
<evidence type="ECO:0000259" key="17">
    <source>
        <dbReference type="PROSITE" id="PS50271"/>
    </source>
</evidence>
<dbReference type="InterPro" id="IPR028889">
    <property type="entry name" value="USP"/>
</dbReference>
<comment type="catalytic activity">
    <reaction evidence="1 15">
        <text>Thiol-dependent hydrolysis of ester, thioester, amide, peptide and isopeptide bonds formed by the C-terminal Gly of ubiquitin (a 76-residue protein attached to proteins as an intracellular targeting signal).</text>
        <dbReference type="EC" id="3.4.19.12"/>
    </reaction>
</comment>
<dbReference type="GO" id="GO:0004843">
    <property type="term" value="F:cysteine-type deubiquitinase activity"/>
    <property type="evidence" value="ECO:0007669"/>
    <property type="project" value="UniProtKB-UniRule"/>
</dbReference>
<evidence type="ECO:0000256" key="7">
    <source>
        <dbReference type="ARBA" id="ARBA00022801"/>
    </source>
</evidence>
<dbReference type="Gene3D" id="3.30.40.10">
    <property type="entry name" value="Zinc/RING finger domain, C3HC4 (zinc finger)"/>
    <property type="match status" value="1"/>
</dbReference>
<dbReference type="InterPro" id="IPR018200">
    <property type="entry name" value="USP_CS"/>
</dbReference>
<protein>
    <recommendedName>
        <fullName evidence="15">Ubiquitin carboxyl-terminal hydrolase</fullName>
        <ecNumber evidence="15">3.4.19.12</ecNumber>
    </recommendedName>
</protein>
<proteinExistence type="inferred from homology"/>
<feature type="domain" description="USP" evidence="16">
    <location>
        <begin position="82"/>
        <end position="405"/>
    </location>
</feature>
<evidence type="ECO:0000256" key="1">
    <source>
        <dbReference type="ARBA" id="ARBA00000707"/>
    </source>
</evidence>
<dbReference type="PANTHER" id="PTHR21646">
    <property type="entry name" value="UBIQUITIN CARBOXYL-TERMINAL HYDROLASE"/>
    <property type="match status" value="1"/>
</dbReference>
<dbReference type="GO" id="GO:0016579">
    <property type="term" value="P:protein deubiquitination"/>
    <property type="evidence" value="ECO:0007669"/>
    <property type="project" value="InterPro"/>
</dbReference>
<evidence type="ECO:0000256" key="10">
    <source>
        <dbReference type="ARBA" id="ARBA00023015"/>
    </source>
</evidence>
<organism evidence="18 19">
    <name type="scientific">Dispira parvispora</name>
    <dbReference type="NCBI Taxonomy" id="1520584"/>
    <lineage>
        <taxon>Eukaryota</taxon>
        <taxon>Fungi</taxon>
        <taxon>Fungi incertae sedis</taxon>
        <taxon>Zoopagomycota</taxon>
        <taxon>Kickxellomycotina</taxon>
        <taxon>Dimargaritomycetes</taxon>
        <taxon>Dimargaritales</taxon>
        <taxon>Dimargaritaceae</taxon>
        <taxon>Dispira</taxon>
    </lineage>
</organism>
<evidence type="ECO:0000256" key="3">
    <source>
        <dbReference type="ARBA" id="ARBA00022670"/>
    </source>
</evidence>
<evidence type="ECO:0000256" key="11">
    <source>
        <dbReference type="ARBA" id="ARBA00023163"/>
    </source>
</evidence>
<keyword evidence="9" id="KW-0862">Zinc</keyword>
<dbReference type="InterPro" id="IPR038765">
    <property type="entry name" value="Papain-like_cys_pep_sf"/>
</dbReference>
<accession>A0A9W8ARZ3</accession>
<evidence type="ECO:0000256" key="15">
    <source>
        <dbReference type="RuleBase" id="RU366025"/>
    </source>
</evidence>
<dbReference type="GO" id="GO:0005634">
    <property type="term" value="C:nucleus"/>
    <property type="evidence" value="ECO:0007669"/>
    <property type="project" value="UniProtKB-SubCell"/>
</dbReference>
<keyword evidence="4" id="KW-0479">Metal-binding</keyword>
<dbReference type="EMBL" id="JANBPY010001815">
    <property type="protein sequence ID" value="KAJ1958265.1"/>
    <property type="molecule type" value="Genomic_DNA"/>
</dbReference>
<dbReference type="Proteomes" id="UP001150925">
    <property type="component" value="Unassembled WGS sequence"/>
</dbReference>
<dbReference type="EC" id="3.4.19.12" evidence="15"/>
<evidence type="ECO:0000256" key="2">
    <source>
        <dbReference type="ARBA" id="ARBA00004123"/>
    </source>
</evidence>
<evidence type="ECO:0000256" key="5">
    <source>
        <dbReference type="ARBA" id="ARBA00022771"/>
    </source>
</evidence>
<comment type="subcellular location">
    <subcellularLocation>
        <location evidence="2">Nucleus</location>
    </subcellularLocation>
</comment>
<keyword evidence="7 15" id="KW-0378">Hydrolase</keyword>
<evidence type="ECO:0000256" key="14">
    <source>
        <dbReference type="PROSITE-ProRule" id="PRU00502"/>
    </source>
</evidence>
<dbReference type="InterPro" id="IPR013083">
    <property type="entry name" value="Znf_RING/FYVE/PHD"/>
</dbReference>
<dbReference type="AlphaFoldDB" id="A0A9W8ARZ3"/>
<keyword evidence="11" id="KW-0804">Transcription</keyword>
<comment type="similarity">
    <text evidence="13">Belongs to the peptidase C19 family. UBP8 subfamily.</text>
</comment>
<evidence type="ECO:0000259" key="16">
    <source>
        <dbReference type="PROSITE" id="PS50235"/>
    </source>
</evidence>
<name>A0A9W8ARZ3_9FUNG</name>
<keyword evidence="19" id="KW-1185">Reference proteome</keyword>
<evidence type="ECO:0000256" key="8">
    <source>
        <dbReference type="ARBA" id="ARBA00022807"/>
    </source>
</evidence>
<dbReference type="SUPFAM" id="SSF54001">
    <property type="entry name" value="Cysteine proteinases"/>
    <property type="match status" value="1"/>
</dbReference>
<dbReference type="PROSITE" id="PS00972">
    <property type="entry name" value="USP_1"/>
    <property type="match status" value="1"/>
</dbReference>
<keyword evidence="5 14" id="KW-0863">Zinc-finger</keyword>
<dbReference type="InterPro" id="IPR001394">
    <property type="entry name" value="Peptidase_C19_UCH"/>
</dbReference>
<comment type="caution">
    <text evidence="18">The sequence shown here is derived from an EMBL/GenBank/DDBJ whole genome shotgun (WGS) entry which is preliminary data.</text>
</comment>
<dbReference type="GO" id="GO:0008270">
    <property type="term" value="F:zinc ion binding"/>
    <property type="evidence" value="ECO:0007669"/>
    <property type="project" value="UniProtKB-KW"/>
</dbReference>
<dbReference type="PROSITE" id="PS50235">
    <property type="entry name" value="USP_3"/>
    <property type="match status" value="1"/>
</dbReference>